<keyword evidence="1" id="KW-0472">Membrane</keyword>
<proteinExistence type="predicted"/>
<evidence type="ECO:0000256" key="1">
    <source>
        <dbReference type="SAM" id="Phobius"/>
    </source>
</evidence>
<dbReference type="HOGENOM" id="CLU_1809388_0_0_1"/>
<evidence type="ECO:0000313" key="3">
    <source>
        <dbReference type="Proteomes" id="UP000007015"/>
    </source>
</evidence>
<name>A2XEZ7_ORYSI</name>
<dbReference type="Gramene" id="BGIOSGA012307-TA">
    <property type="protein sequence ID" value="BGIOSGA012307-PA"/>
    <property type="gene ID" value="BGIOSGA012307"/>
</dbReference>
<reference evidence="2 3" key="1">
    <citation type="journal article" date="2005" name="PLoS Biol.">
        <title>The genomes of Oryza sativa: a history of duplications.</title>
        <authorList>
            <person name="Yu J."/>
            <person name="Wang J."/>
            <person name="Lin W."/>
            <person name="Li S."/>
            <person name="Li H."/>
            <person name="Zhou J."/>
            <person name="Ni P."/>
            <person name="Dong W."/>
            <person name="Hu S."/>
            <person name="Zeng C."/>
            <person name="Zhang J."/>
            <person name="Zhang Y."/>
            <person name="Li R."/>
            <person name="Xu Z."/>
            <person name="Li S."/>
            <person name="Li X."/>
            <person name="Zheng H."/>
            <person name="Cong L."/>
            <person name="Lin L."/>
            <person name="Yin J."/>
            <person name="Geng J."/>
            <person name="Li G."/>
            <person name="Shi J."/>
            <person name="Liu J."/>
            <person name="Lv H."/>
            <person name="Li J."/>
            <person name="Wang J."/>
            <person name="Deng Y."/>
            <person name="Ran L."/>
            <person name="Shi X."/>
            <person name="Wang X."/>
            <person name="Wu Q."/>
            <person name="Li C."/>
            <person name="Ren X."/>
            <person name="Wang J."/>
            <person name="Wang X."/>
            <person name="Li D."/>
            <person name="Liu D."/>
            <person name="Zhang X."/>
            <person name="Ji Z."/>
            <person name="Zhao W."/>
            <person name="Sun Y."/>
            <person name="Zhang Z."/>
            <person name="Bao J."/>
            <person name="Han Y."/>
            <person name="Dong L."/>
            <person name="Ji J."/>
            <person name="Chen P."/>
            <person name="Wu S."/>
            <person name="Liu J."/>
            <person name="Xiao Y."/>
            <person name="Bu D."/>
            <person name="Tan J."/>
            <person name="Yang L."/>
            <person name="Ye C."/>
            <person name="Zhang J."/>
            <person name="Xu J."/>
            <person name="Zhou Y."/>
            <person name="Yu Y."/>
            <person name="Zhang B."/>
            <person name="Zhuang S."/>
            <person name="Wei H."/>
            <person name="Liu B."/>
            <person name="Lei M."/>
            <person name="Yu H."/>
            <person name="Li Y."/>
            <person name="Xu H."/>
            <person name="Wei S."/>
            <person name="He X."/>
            <person name="Fang L."/>
            <person name="Zhang Z."/>
            <person name="Zhang Y."/>
            <person name="Huang X."/>
            <person name="Su Z."/>
            <person name="Tong W."/>
            <person name="Li J."/>
            <person name="Tong Z."/>
            <person name="Li S."/>
            <person name="Ye J."/>
            <person name="Wang L."/>
            <person name="Fang L."/>
            <person name="Lei T."/>
            <person name="Chen C."/>
            <person name="Chen H."/>
            <person name="Xu Z."/>
            <person name="Li H."/>
            <person name="Huang H."/>
            <person name="Zhang F."/>
            <person name="Xu H."/>
            <person name="Li N."/>
            <person name="Zhao C."/>
            <person name="Li S."/>
            <person name="Dong L."/>
            <person name="Huang Y."/>
            <person name="Li L."/>
            <person name="Xi Y."/>
            <person name="Qi Q."/>
            <person name="Li W."/>
            <person name="Zhang B."/>
            <person name="Hu W."/>
            <person name="Zhang Y."/>
            <person name="Tian X."/>
            <person name="Jiao Y."/>
            <person name="Liang X."/>
            <person name="Jin J."/>
            <person name="Gao L."/>
            <person name="Zheng W."/>
            <person name="Hao B."/>
            <person name="Liu S."/>
            <person name="Wang W."/>
            <person name="Yuan L."/>
            <person name="Cao M."/>
            <person name="McDermott J."/>
            <person name="Samudrala R."/>
            <person name="Wang J."/>
            <person name="Wong G.K."/>
            <person name="Yang H."/>
        </authorList>
    </citation>
    <scope>NUCLEOTIDE SEQUENCE [LARGE SCALE GENOMIC DNA]</scope>
    <source>
        <strain evidence="3">cv. 93-11</strain>
    </source>
</reference>
<sequence length="143" mass="16114">METMAYVFLVKGTVAYVFLVKGTVAYVVRVKGTVAYVVRVKGTEAYVFLEMETNACLEMTCAEEIYDVQEMVILVHDLETGDGVEMVISDAQKVEISCEYEIYDEVTEIDVLVLKVIFWNMVISASTSKGYFLENAFVEKKNA</sequence>
<protein>
    <submittedName>
        <fullName evidence="2">Uncharacterized protein</fullName>
    </submittedName>
</protein>
<organism evidence="2 3">
    <name type="scientific">Oryza sativa subsp. indica</name>
    <name type="common">Rice</name>
    <dbReference type="NCBI Taxonomy" id="39946"/>
    <lineage>
        <taxon>Eukaryota</taxon>
        <taxon>Viridiplantae</taxon>
        <taxon>Streptophyta</taxon>
        <taxon>Embryophyta</taxon>
        <taxon>Tracheophyta</taxon>
        <taxon>Spermatophyta</taxon>
        <taxon>Magnoliopsida</taxon>
        <taxon>Liliopsida</taxon>
        <taxon>Poales</taxon>
        <taxon>Poaceae</taxon>
        <taxon>BOP clade</taxon>
        <taxon>Oryzoideae</taxon>
        <taxon>Oryzeae</taxon>
        <taxon>Oryzinae</taxon>
        <taxon>Oryza</taxon>
        <taxon>Oryza sativa</taxon>
    </lineage>
</organism>
<feature type="transmembrane region" description="Helical" evidence="1">
    <location>
        <begin position="6"/>
        <end position="28"/>
    </location>
</feature>
<keyword evidence="1" id="KW-0812">Transmembrane</keyword>
<accession>A2XEZ7</accession>
<dbReference type="EMBL" id="CM000128">
    <property type="protein sequence ID" value="EAY89407.1"/>
    <property type="molecule type" value="Genomic_DNA"/>
</dbReference>
<dbReference type="Proteomes" id="UP000007015">
    <property type="component" value="Chromosome 3"/>
</dbReference>
<gene>
    <name evidence="2" type="ORF">OsI_10912</name>
</gene>
<evidence type="ECO:0000313" key="2">
    <source>
        <dbReference type="EMBL" id="EAY89407.1"/>
    </source>
</evidence>
<dbReference type="AlphaFoldDB" id="A2XEZ7"/>
<dbReference type="OMA" id="EISCEYE"/>
<dbReference type="OrthoDB" id="10390029at2759"/>
<keyword evidence="3" id="KW-1185">Reference proteome</keyword>
<keyword evidence="1" id="KW-1133">Transmembrane helix</keyword>